<evidence type="ECO:0000256" key="9">
    <source>
        <dbReference type="RuleBase" id="RU363032"/>
    </source>
</evidence>
<dbReference type="PROSITE" id="PS50928">
    <property type="entry name" value="ABC_TM1"/>
    <property type="match status" value="1"/>
</dbReference>
<evidence type="ECO:0000256" key="7">
    <source>
        <dbReference type="ARBA" id="ARBA00023136"/>
    </source>
</evidence>
<evidence type="ECO:0000256" key="8">
    <source>
        <dbReference type="ARBA" id="ARBA00025454"/>
    </source>
</evidence>
<evidence type="ECO:0000256" key="3">
    <source>
        <dbReference type="ARBA" id="ARBA00022448"/>
    </source>
</evidence>
<feature type="transmembrane region" description="Helical" evidence="9">
    <location>
        <begin position="179"/>
        <end position="199"/>
    </location>
</feature>
<evidence type="ECO:0000313" key="12">
    <source>
        <dbReference type="Proteomes" id="UP000704467"/>
    </source>
</evidence>
<dbReference type="InterPro" id="IPR035906">
    <property type="entry name" value="MetI-like_sf"/>
</dbReference>
<dbReference type="PANTHER" id="PTHR43163:SF6">
    <property type="entry name" value="DIPEPTIDE TRANSPORT SYSTEM PERMEASE PROTEIN DPPB-RELATED"/>
    <property type="match status" value="1"/>
</dbReference>
<gene>
    <name evidence="11" type="ORF">HED55_20340</name>
</gene>
<dbReference type="InterPro" id="IPR000515">
    <property type="entry name" value="MetI-like"/>
</dbReference>
<keyword evidence="3 9" id="KW-0813">Transport</keyword>
<dbReference type="InterPro" id="IPR045621">
    <property type="entry name" value="BPD_transp_1_N"/>
</dbReference>
<evidence type="ECO:0000256" key="5">
    <source>
        <dbReference type="ARBA" id="ARBA00022692"/>
    </source>
</evidence>
<keyword evidence="6 9" id="KW-1133">Transmembrane helix</keyword>
<evidence type="ECO:0000259" key="10">
    <source>
        <dbReference type="PROSITE" id="PS50928"/>
    </source>
</evidence>
<feature type="transmembrane region" description="Helical" evidence="9">
    <location>
        <begin position="94"/>
        <end position="119"/>
    </location>
</feature>
<dbReference type="Pfam" id="PF19300">
    <property type="entry name" value="BPD_transp_1_N"/>
    <property type="match status" value="1"/>
</dbReference>
<evidence type="ECO:0000256" key="1">
    <source>
        <dbReference type="ARBA" id="ARBA00004429"/>
    </source>
</evidence>
<comment type="similarity">
    <text evidence="2 9">Belongs to the binding-protein-dependent transport system permease family.</text>
</comment>
<keyword evidence="7 9" id="KW-0472">Membrane</keyword>
<comment type="caution">
    <text evidence="11">The sequence shown here is derived from an EMBL/GenBank/DDBJ whole genome shotgun (WGS) entry which is preliminary data.</text>
</comment>
<organism evidence="11 12">
    <name type="scientific">Brucella haematophila</name>
    <dbReference type="NCBI Taxonomy" id="419474"/>
    <lineage>
        <taxon>Bacteria</taxon>
        <taxon>Pseudomonadati</taxon>
        <taxon>Pseudomonadota</taxon>
        <taxon>Alphaproteobacteria</taxon>
        <taxon>Hyphomicrobiales</taxon>
        <taxon>Brucellaceae</taxon>
        <taxon>Brucella/Ochrobactrum group</taxon>
        <taxon>Brucella</taxon>
    </lineage>
</organism>
<accession>A0ABX1DP34</accession>
<feature type="transmembrane region" description="Helical" evidence="9">
    <location>
        <begin position="283"/>
        <end position="306"/>
    </location>
</feature>
<proteinExistence type="inferred from homology"/>
<feature type="transmembrane region" description="Helical" evidence="9">
    <location>
        <begin position="131"/>
        <end position="159"/>
    </location>
</feature>
<keyword evidence="12" id="KW-1185">Reference proteome</keyword>
<keyword evidence="5 9" id="KW-0812">Transmembrane</keyword>
<dbReference type="Proteomes" id="UP000704467">
    <property type="component" value="Unassembled WGS sequence"/>
</dbReference>
<dbReference type="RefSeq" id="WP_138787037.1">
    <property type="nucleotide sequence ID" value="NZ_JBHEEQ010000019.1"/>
</dbReference>
<name>A0ABX1DP34_9HYPH</name>
<feature type="domain" description="ABC transmembrane type-1" evidence="10">
    <location>
        <begin position="95"/>
        <end position="302"/>
    </location>
</feature>
<protein>
    <submittedName>
        <fullName evidence="11">ABC transporter permease</fullName>
    </submittedName>
</protein>
<feature type="transmembrane region" description="Helical" evidence="9">
    <location>
        <begin position="12"/>
        <end position="30"/>
    </location>
</feature>
<feature type="transmembrane region" description="Helical" evidence="9">
    <location>
        <begin position="241"/>
        <end position="263"/>
    </location>
</feature>
<dbReference type="EMBL" id="JAAVLN010000002">
    <property type="protein sequence ID" value="NKC04710.1"/>
    <property type="molecule type" value="Genomic_DNA"/>
</dbReference>
<keyword evidence="4" id="KW-1003">Cell membrane</keyword>
<comment type="subcellular location">
    <subcellularLocation>
        <location evidence="1">Cell inner membrane</location>
        <topology evidence="1">Multi-pass membrane protein</topology>
    </subcellularLocation>
    <subcellularLocation>
        <location evidence="9">Cell membrane</location>
        <topology evidence="9">Multi-pass membrane protein</topology>
    </subcellularLocation>
</comment>
<dbReference type="PANTHER" id="PTHR43163">
    <property type="entry name" value="DIPEPTIDE TRANSPORT SYSTEM PERMEASE PROTEIN DPPB-RELATED"/>
    <property type="match status" value="1"/>
</dbReference>
<comment type="function">
    <text evidence="8">Probably part of an ABC transporter complex that could be involved in peptide import. Probably responsible for the translocation of the substrate across the membrane.</text>
</comment>
<dbReference type="SUPFAM" id="SSF161098">
    <property type="entry name" value="MetI-like"/>
    <property type="match status" value="1"/>
</dbReference>
<evidence type="ECO:0000256" key="2">
    <source>
        <dbReference type="ARBA" id="ARBA00009306"/>
    </source>
</evidence>
<evidence type="ECO:0000313" key="11">
    <source>
        <dbReference type="EMBL" id="NKC04710.1"/>
    </source>
</evidence>
<dbReference type="CDD" id="cd06261">
    <property type="entry name" value="TM_PBP2"/>
    <property type="match status" value="1"/>
</dbReference>
<dbReference type="Gene3D" id="1.10.3720.10">
    <property type="entry name" value="MetI-like"/>
    <property type="match status" value="1"/>
</dbReference>
<evidence type="ECO:0000256" key="6">
    <source>
        <dbReference type="ARBA" id="ARBA00022989"/>
    </source>
</evidence>
<reference evidence="11 12" key="1">
    <citation type="submission" date="2020-03" db="EMBL/GenBank/DDBJ databases">
        <title>Whole genome sequencing of clinical and environmental type strains of Ochrobactrum.</title>
        <authorList>
            <person name="Dharne M."/>
        </authorList>
    </citation>
    <scope>NUCLEOTIDE SEQUENCE [LARGE SCALE GENOMIC DNA]</scope>
    <source>
        <strain evidence="11 12">CIP 109452</strain>
    </source>
</reference>
<sequence length="321" mass="34892">MTRYILHRVLQTIPVFFVISALVFVAVRLAPGDPISNALHGQVSQESINAIRAQYGLDQPLLVQYGVWIKDLLSGTWGNSLALRVPVASVLGRAFANTLILTGAAVAICLVFGTLIGLFSGLRQGSFGDRVVMLLVQVAHNLPVFWLGLILIWIFGVQLRWLPVSGMYNARGDQGLADLLRHLVLPALSAAIISMLILARMVRSSVIDIMNSDYIRTYRALGFPQASIVRRHVGRNLLSPVINMTGLQIGYLLSGVIFVENVFAWPGIGTQLYNAAAGRDYPMIQAGTMLITGCFLAVNLLTDIALDLLNPRLSRTASGSN</sequence>
<dbReference type="Pfam" id="PF00528">
    <property type="entry name" value="BPD_transp_1"/>
    <property type="match status" value="1"/>
</dbReference>
<evidence type="ECO:0000256" key="4">
    <source>
        <dbReference type="ARBA" id="ARBA00022475"/>
    </source>
</evidence>